<proteinExistence type="predicted"/>
<reference evidence="1" key="1">
    <citation type="submission" date="2019-12" db="EMBL/GenBank/DDBJ databases">
        <title>Actinomadura physcomitrii sp. nov., a novel actinomycete isolated from moss [Physcomitrium sphaericum (Ludw) Fuernr].</title>
        <authorList>
            <person name="Zhuang X."/>
        </authorList>
    </citation>
    <scope>NUCLEOTIDE SEQUENCE [LARGE SCALE GENOMIC DNA]</scope>
    <source>
        <strain evidence="1">LD22</strain>
    </source>
</reference>
<dbReference type="Pfam" id="PF13424">
    <property type="entry name" value="TPR_12"/>
    <property type="match status" value="3"/>
</dbReference>
<comment type="caution">
    <text evidence="1">The sequence shown here is derived from an EMBL/GenBank/DDBJ whole genome shotgun (WGS) entry which is preliminary data.</text>
</comment>
<dbReference type="SMART" id="SM00028">
    <property type="entry name" value="TPR"/>
    <property type="match status" value="7"/>
</dbReference>
<dbReference type="SUPFAM" id="SSF48452">
    <property type="entry name" value="TPR-like"/>
    <property type="match status" value="3"/>
</dbReference>
<dbReference type="AlphaFoldDB" id="A0A6I4MTG6"/>
<evidence type="ECO:0000313" key="2">
    <source>
        <dbReference type="Proteomes" id="UP000462055"/>
    </source>
</evidence>
<accession>A0A6I4MTG6</accession>
<dbReference type="EMBL" id="WBMS02000068">
    <property type="protein sequence ID" value="MWA07254.1"/>
    <property type="molecule type" value="Genomic_DNA"/>
</dbReference>
<organism evidence="1 2">
    <name type="scientific">Actinomadura physcomitrii</name>
    <dbReference type="NCBI Taxonomy" id="2650748"/>
    <lineage>
        <taxon>Bacteria</taxon>
        <taxon>Bacillati</taxon>
        <taxon>Actinomycetota</taxon>
        <taxon>Actinomycetes</taxon>
        <taxon>Streptosporangiales</taxon>
        <taxon>Thermomonosporaceae</taxon>
        <taxon>Actinomadura</taxon>
    </lineage>
</organism>
<dbReference type="InterPro" id="IPR011990">
    <property type="entry name" value="TPR-like_helical_dom_sf"/>
</dbReference>
<keyword evidence="2" id="KW-1185">Reference proteome</keyword>
<dbReference type="PANTHER" id="PTHR10098:SF108">
    <property type="entry name" value="TETRATRICOPEPTIDE REPEAT PROTEIN 28"/>
    <property type="match status" value="1"/>
</dbReference>
<gene>
    <name evidence="1" type="ORF">F8568_044375</name>
</gene>
<sequence length="490" mass="55448">MDAATALVARPAAEVSAEFEVLVDHHLLHVQGPENVRMHDIVRGFARARAFEEDSRDELRQVLSRLVRHYLRWADQADHLLYPHRHRRGLSDALGSTRTPPDHDRKRWNGWLWAGPADASTWFQREWRNCLMLADHAIEHEMKENGALLVHALSQFLETQGRREDAGRAQETAVRAARETLSPATLAQALFELSFTRFRIGHHAAALEHATEALSIFRSSGDRRAEAKTLDRIGIVLWTTARYREALAHHQEAQDLHRKAGDPHGEADSLGYAAIALWHLGRYGDALQHLNFSLDMCRRSGDRRREAMVLNNLGNVQRQRGFHRDAVRYYEESSAIFKQIGGVQNEAILKNNIGGVHHYKVDYPSALRCYREAITVFREIGDRRNTADALNSIGAVYLLMGRPSEALVHHQQAEGAARDVGDPYQQLQALRGMADAHQACGRYPLALDHYHKALDISVPYQQAKAHEGIAATVLHLQGEQAARIHWRQAL</sequence>
<dbReference type="RefSeq" id="WP_151600156.1">
    <property type="nucleotide sequence ID" value="NZ_WBMS02000068.1"/>
</dbReference>
<dbReference type="PANTHER" id="PTHR10098">
    <property type="entry name" value="RAPSYN-RELATED"/>
    <property type="match status" value="1"/>
</dbReference>
<protein>
    <submittedName>
        <fullName evidence="1">Tetratricopeptide repeat protein</fullName>
    </submittedName>
</protein>
<dbReference type="Proteomes" id="UP000462055">
    <property type="component" value="Unassembled WGS sequence"/>
</dbReference>
<dbReference type="InterPro" id="IPR019734">
    <property type="entry name" value="TPR_rpt"/>
</dbReference>
<name>A0A6I4MTG6_9ACTN</name>
<dbReference type="Gene3D" id="1.25.40.10">
    <property type="entry name" value="Tetratricopeptide repeat domain"/>
    <property type="match status" value="2"/>
</dbReference>
<evidence type="ECO:0000313" key="1">
    <source>
        <dbReference type="EMBL" id="MWA07254.1"/>
    </source>
</evidence>